<evidence type="ECO:0008006" key="8">
    <source>
        <dbReference type="Google" id="ProtNLM"/>
    </source>
</evidence>
<protein>
    <recommendedName>
        <fullName evidence="8">Flavin-containing monooxygenase</fullName>
    </recommendedName>
</protein>
<organism evidence="6 7">
    <name type="scientific">Chrysophaeum taylorii</name>
    <dbReference type="NCBI Taxonomy" id="2483200"/>
    <lineage>
        <taxon>Eukaryota</taxon>
        <taxon>Sar</taxon>
        <taxon>Stramenopiles</taxon>
        <taxon>Ochrophyta</taxon>
        <taxon>Pelagophyceae</taxon>
        <taxon>Pelagomonadales</taxon>
        <taxon>Pelagomonadaceae</taxon>
        <taxon>Chrysophaeum</taxon>
    </lineage>
</organism>
<evidence type="ECO:0000256" key="3">
    <source>
        <dbReference type="ARBA" id="ARBA00022827"/>
    </source>
</evidence>
<dbReference type="PANTHER" id="PTHR23023">
    <property type="entry name" value="DIMETHYLANILINE MONOOXYGENASE"/>
    <property type="match status" value="1"/>
</dbReference>
<dbReference type="Pfam" id="PF00743">
    <property type="entry name" value="FMO-like"/>
    <property type="match status" value="2"/>
</dbReference>
<keyword evidence="5" id="KW-0560">Oxidoreductase</keyword>
<evidence type="ECO:0000256" key="4">
    <source>
        <dbReference type="ARBA" id="ARBA00022857"/>
    </source>
</evidence>
<comment type="caution">
    <text evidence="6">The sequence shown here is derived from an EMBL/GenBank/DDBJ whole genome shotgun (WGS) entry which is preliminary data.</text>
</comment>
<dbReference type="InterPro" id="IPR036188">
    <property type="entry name" value="FAD/NAD-bd_sf"/>
</dbReference>
<keyword evidence="7" id="KW-1185">Reference proteome</keyword>
<dbReference type="GO" id="GO:0050661">
    <property type="term" value="F:NADP binding"/>
    <property type="evidence" value="ECO:0007669"/>
    <property type="project" value="InterPro"/>
</dbReference>
<evidence type="ECO:0000256" key="1">
    <source>
        <dbReference type="ARBA" id="ARBA00009183"/>
    </source>
</evidence>
<dbReference type="AlphaFoldDB" id="A0AAD7UH70"/>
<gene>
    <name evidence="6" type="ORF">CTAYLR_010420</name>
</gene>
<evidence type="ECO:0000313" key="6">
    <source>
        <dbReference type="EMBL" id="KAJ8604887.1"/>
    </source>
</evidence>
<accession>A0AAD7UH70</accession>
<dbReference type="Proteomes" id="UP001230188">
    <property type="component" value="Unassembled WGS sequence"/>
</dbReference>
<dbReference type="EMBL" id="JAQMWT010000321">
    <property type="protein sequence ID" value="KAJ8604887.1"/>
    <property type="molecule type" value="Genomic_DNA"/>
</dbReference>
<evidence type="ECO:0000256" key="5">
    <source>
        <dbReference type="ARBA" id="ARBA00023002"/>
    </source>
</evidence>
<name>A0AAD7UH70_9STRA</name>
<dbReference type="InterPro" id="IPR000960">
    <property type="entry name" value="Flavin_mOase"/>
</dbReference>
<dbReference type="Gene3D" id="3.50.50.60">
    <property type="entry name" value="FAD/NAD(P)-binding domain"/>
    <property type="match status" value="2"/>
</dbReference>
<dbReference type="InterPro" id="IPR020946">
    <property type="entry name" value="Flavin_mOase-like"/>
</dbReference>
<evidence type="ECO:0000313" key="7">
    <source>
        <dbReference type="Proteomes" id="UP001230188"/>
    </source>
</evidence>
<keyword evidence="3" id="KW-0274">FAD</keyword>
<comment type="similarity">
    <text evidence="1">Belongs to the FMO family.</text>
</comment>
<proteinExistence type="inferred from homology"/>
<dbReference type="GO" id="GO:0004499">
    <property type="term" value="F:N,N-dimethylaniline monooxygenase activity"/>
    <property type="evidence" value="ECO:0007669"/>
    <property type="project" value="InterPro"/>
</dbReference>
<keyword evidence="2" id="KW-0285">Flavoprotein</keyword>
<dbReference type="GO" id="GO:0050660">
    <property type="term" value="F:flavin adenine dinucleotide binding"/>
    <property type="evidence" value="ECO:0007669"/>
    <property type="project" value="InterPro"/>
</dbReference>
<reference evidence="6" key="1">
    <citation type="submission" date="2023-01" db="EMBL/GenBank/DDBJ databases">
        <title>Metagenome sequencing of chrysophaentin producing Chrysophaeum taylorii.</title>
        <authorList>
            <person name="Davison J."/>
            <person name="Bewley C."/>
        </authorList>
    </citation>
    <scope>NUCLEOTIDE SEQUENCE</scope>
    <source>
        <strain evidence="6">NIES-1699</strain>
    </source>
</reference>
<dbReference type="SUPFAM" id="SSF51905">
    <property type="entry name" value="FAD/NAD(P)-binding domain"/>
    <property type="match status" value="2"/>
</dbReference>
<evidence type="ECO:0000256" key="2">
    <source>
        <dbReference type="ARBA" id="ARBA00022630"/>
    </source>
</evidence>
<dbReference type="PRINTS" id="PR00370">
    <property type="entry name" value="FMOXYGENASE"/>
</dbReference>
<dbReference type="InterPro" id="IPR050346">
    <property type="entry name" value="FMO-like"/>
</dbReference>
<keyword evidence="4" id="KW-0521">NADP</keyword>
<sequence length="503" mass="55987">MTVIKKHVIVIHCQMRQVFLVFMMTTTVVRAVVAGTAAPRTRVCVIGAGAGGLIAAKVMREAGLSVEVYEQASFVGGVWGRKGAVVYEGLRCNLPHQLMAFRDMPFTEAESKHKSFARTRDVGEYLERIGKDVFPRLETRVLEVRRGDRWFVRTTGGEEVFDYVVVANGHYEKPADLEFENQNAFPGRVAHSRDYDTPDEFVGKTVICVGARSSGTDIAKELVFDGNAERVVVADKGCEARAEFFGGRLVRSPPIARLRGDGGVEFADGTTEQNVDAILLCNGFDYDFPFLGDDLVEANGRAVWPLFLHMFHAEEPSLVFLGIPHSIVPFPLMQIQALLATRVFSGLVDLPPLDERRAAVARHRASLRREKDAHHMGDLQFPYCKELLDLAKLDDPADLRRWHAFIDTNREIYHHVGRRRPPIPGSPDLYRDLEYVVDHDAGRWACVNERDVDAAISRLFGTDLRFQLPATTAGSRGMRGNLEQRAPQLLFSSSSSSSSSSIG</sequence>